<dbReference type="AlphaFoldDB" id="A0A843V9C4"/>
<dbReference type="EMBL" id="NMUH01001382">
    <property type="protein sequence ID" value="MQL91816.1"/>
    <property type="molecule type" value="Genomic_DNA"/>
</dbReference>
<gene>
    <name evidence="6" type="ORF">Taro_024437</name>
</gene>
<proteinExistence type="predicted"/>
<dbReference type="OrthoDB" id="1110759at2759"/>
<keyword evidence="7" id="KW-1185">Reference proteome</keyword>
<dbReference type="PANTHER" id="PTHR11467">
    <property type="entry name" value="HISTONE H1"/>
    <property type="match status" value="1"/>
</dbReference>
<evidence type="ECO:0000256" key="3">
    <source>
        <dbReference type="ARBA" id="ARBA00023242"/>
    </source>
</evidence>
<dbReference type="GO" id="GO:0006334">
    <property type="term" value="P:nucleosome assembly"/>
    <property type="evidence" value="ECO:0007669"/>
    <property type="project" value="InterPro"/>
</dbReference>
<dbReference type="InterPro" id="IPR005818">
    <property type="entry name" value="Histone_H1/H5_H15"/>
</dbReference>
<dbReference type="GO" id="GO:0005730">
    <property type="term" value="C:nucleolus"/>
    <property type="evidence" value="ECO:0007669"/>
    <property type="project" value="TreeGrafter"/>
</dbReference>
<dbReference type="Gene3D" id="1.10.10.10">
    <property type="entry name" value="Winged helix-like DNA-binding domain superfamily/Winged helix DNA-binding domain"/>
    <property type="match status" value="1"/>
</dbReference>
<dbReference type="PANTHER" id="PTHR11467:SF109">
    <property type="entry name" value="H15 DOMAIN-CONTAINING PROTEIN"/>
    <property type="match status" value="1"/>
</dbReference>
<dbReference type="GO" id="GO:0045910">
    <property type="term" value="P:negative regulation of DNA recombination"/>
    <property type="evidence" value="ECO:0007669"/>
    <property type="project" value="TreeGrafter"/>
</dbReference>
<reference evidence="6" key="1">
    <citation type="submission" date="2017-07" db="EMBL/GenBank/DDBJ databases">
        <title>Taro Niue Genome Assembly and Annotation.</title>
        <authorList>
            <person name="Atibalentja N."/>
            <person name="Keating K."/>
            <person name="Fields C.J."/>
        </authorList>
    </citation>
    <scope>NUCLEOTIDE SEQUENCE</scope>
    <source>
        <strain evidence="6">Niue_2</strain>
        <tissue evidence="6">Leaf</tissue>
    </source>
</reference>
<dbReference type="GO" id="GO:0031492">
    <property type="term" value="F:nucleosomal DNA binding"/>
    <property type="evidence" value="ECO:0007669"/>
    <property type="project" value="TreeGrafter"/>
</dbReference>
<dbReference type="Proteomes" id="UP000652761">
    <property type="component" value="Unassembled WGS sequence"/>
</dbReference>
<evidence type="ECO:0000256" key="4">
    <source>
        <dbReference type="SAM" id="MobiDB-lite"/>
    </source>
</evidence>
<evidence type="ECO:0000313" key="7">
    <source>
        <dbReference type="Proteomes" id="UP000652761"/>
    </source>
</evidence>
<feature type="region of interest" description="Disordered" evidence="4">
    <location>
        <begin position="38"/>
        <end position="58"/>
    </location>
</feature>
<evidence type="ECO:0000256" key="2">
    <source>
        <dbReference type="ARBA" id="ARBA00023125"/>
    </source>
</evidence>
<sequence>MASPTAPPPSPVGVLHTPGRKGTLPVFAGSDRAATCGRRFKNGVSHPPPGPRRTPDHPPYAEMIQVALEGLAENGGSTVDAISRRIATIYVDLPWAHKRLLPHYLGRLIAAGEVAVAAPGRYALLSPSPAPAGGSNPDPNLNPSSQAAPCTVNPHGPPVSADSAECCSSSSFANAAALDNWEGEGLGARILALTAAGDSFGGNGDSHCDRSSMPAAAATHGGDEVSLLVPVPTSPTAFVVGQNERPLEENRPSGSVYDPYTFLLESKGWGNRGGNRPRLRRRGGERPPNGSRDHWQPASGIHISGAGLGGFLLSEYGKDRPPKFKTLSRDVEERLPMSSPSVPPKCKPTVVTSHAIPANDNVHLLRFSSSGDPNHMEPSGDVCLYRSLGYVSSPAGDQVVSSNCGGAAPKLKVILRLP</sequence>
<dbReference type="SMART" id="SM00526">
    <property type="entry name" value="H15"/>
    <property type="match status" value="1"/>
</dbReference>
<evidence type="ECO:0000259" key="5">
    <source>
        <dbReference type="PROSITE" id="PS51504"/>
    </source>
</evidence>
<name>A0A843V9C4_COLES</name>
<feature type="region of interest" description="Disordered" evidence="4">
    <location>
        <begin position="1"/>
        <end position="21"/>
    </location>
</feature>
<keyword evidence="2" id="KW-0238">DNA-binding</keyword>
<protein>
    <recommendedName>
        <fullName evidence="5">H15 domain-containing protein</fullName>
    </recommendedName>
</protein>
<feature type="region of interest" description="Disordered" evidence="4">
    <location>
        <begin position="129"/>
        <end position="163"/>
    </location>
</feature>
<dbReference type="InterPro" id="IPR036390">
    <property type="entry name" value="WH_DNA-bd_sf"/>
</dbReference>
<feature type="compositionally biased region" description="Pro residues" evidence="4">
    <location>
        <begin position="1"/>
        <end position="11"/>
    </location>
</feature>
<dbReference type="GO" id="GO:0030261">
    <property type="term" value="P:chromosome condensation"/>
    <property type="evidence" value="ECO:0007669"/>
    <property type="project" value="TreeGrafter"/>
</dbReference>
<dbReference type="SUPFAM" id="SSF46785">
    <property type="entry name" value="Winged helix' DNA-binding domain"/>
    <property type="match status" value="1"/>
</dbReference>
<dbReference type="InterPro" id="IPR036388">
    <property type="entry name" value="WH-like_DNA-bd_sf"/>
</dbReference>
<feature type="region of interest" description="Disordered" evidence="4">
    <location>
        <begin position="268"/>
        <end position="300"/>
    </location>
</feature>
<feature type="domain" description="H15" evidence="5">
    <location>
        <begin position="56"/>
        <end position="126"/>
    </location>
</feature>
<evidence type="ECO:0000313" key="6">
    <source>
        <dbReference type="EMBL" id="MQL91816.1"/>
    </source>
</evidence>
<dbReference type="GO" id="GO:0000786">
    <property type="term" value="C:nucleosome"/>
    <property type="evidence" value="ECO:0007669"/>
    <property type="project" value="InterPro"/>
</dbReference>
<comment type="subcellular location">
    <subcellularLocation>
        <location evidence="1">Nucleus</location>
    </subcellularLocation>
</comment>
<feature type="compositionally biased region" description="Polar residues" evidence="4">
    <location>
        <begin position="137"/>
        <end position="148"/>
    </location>
</feature>
<keyword evidence="3" id="KW-0539">Nucleus</keyword>
<dbReference type="GO" id="GO:0003690">
    <property type="term" value="F:double-stranded DNA binding"/>
    <property type="evidence" value="ECO:0007669"/>
    <property type="project" value="TreeGrafter"/>
</dbReference>
<organism evidence="6 7">
    <name type="scientific">Colocasia esculenta</name>
    <name type="common">Wild taro</name>
    <name type="synonym">Arum esculentum</name>
    <dbReference type="NCBI Taxonomy" id="4460"/>
    <lineage>
        <taxon>Eukaryota</taxon>
        <taxon>Viridiplantae</taxon>
        <taxon>Streptophyta</taxon>
        <taxon>Embryophyta</taxon>
        <taxon>Tracheophyta</taxon>
        <taxon>Spermatophyta</taxon>
        <taxon>Magnoliopsida</taxon>
        <taxon>Liliopsida</taxon>
        <taxon>Araceae</taxon>
        <taxon>Aroideae</taxon>
        <taxon>Colocasieae</taxon>
        <taxon>Colocasia</taxon>
    </lineage>
</organism>
<evidence type="ECO:0000256" key="1">
    <source>
        <dbReference type="ARBA" id="ARBA00004123"/>
    </source>
</evidence>
<accession>A0A843V9C4</accession>
<comment type="caution">
    <text evidence="6">The sequence shown here is derived from an EMBL/GenBank/DDBJ whole genome shotgun (WGS) entry which is preliminary data.</text>
</comment>
<dbReference type="PROSITE" id="PS51504">
    <property type="entry name" value="H15"/>
    <property type="match status" value="1"/>
</dbReference>